<organism evidence="2 3">
    <name type="scientific">Apiospora rasikravindrae</name>
    <dbReference type="NCBI Taxonomy" id="990691"/>
    <lineage>
        <taxon>Eukaryota</taxon>
        <taxon>Fungi</taxon>
        <taxon>Dikarya</taxon>
        <taxon>Ascomycota</taxon>
        <taxon>Pezizomycotina</taxon>
        <taxon>Sordariomycetes</taxon>
        <taxon>Xylariomycetidae</taxon>
        <taxon>Amphisphaeriales</taxon>
        <taxon>Apiosporaceae</taxon>
        <taxon>Apiospora</taxon>
    </lineage>
</organism>
<proteinExistence type="predicted"/>
<protein>
    <submittedName>
        <fullName evidence="2">Uncharacterized protein</fullName>
    </submittedName>
</protein>
<comment type="caution">
    <text evidence="2">The sequence shown here is derived from an EMBL/GenBank/DDBJ whole genome shotgun (WGS) entry which is preliminary data.</text>
</comment>
<dbReference type="Proteomes" id="UP001444661">
    <property type="component" value="Unassembled WGS sequence"/>
</dbReference>
<feature type="compositionally biased region" description="Pro residues" evidence="1">
    <location>
        <begin position="690"/>
        <end position="729"/>
    </location>
</feature>
<evidence type="ECO:0000313" key="2">
    <source>
        <dbReference type="EMBL" id="KAK8023520.1"/>
    </source>
</evidence>
<keyword evidence="3" id="KW-1185">Reference proteome</keyword>
<accession>A0ABR1S017</accession>
<name>A0ABR1S017_9PEZI</name>
<sequence>MKSWKKLRKFLANPKARDAIVRNWKSVTTQKKRQRLRRGWEGKDDEKHIMPARHRQDFEGILSWKPKPDPKRNYEKEPLTLVELSQPSKQKLEEWKANLDGYIAEYAAYNAQDLSVSHGPLLELLFTRAVAPPSSFFESDREAEFRAFRGLYWPTTEDIERVKEWVDVGRGLQSGGGRGPLKQAEWWISCQSKIYEFAVDMCQKVGGDRLFQEVVGEEKPEDEEMADLDLGKRDWWPQPPDDDAADNEEALNAYLEECKRLQPFTHPEDINWEFLKRLADKRCRVARSFLQGMREDPAVFKSVLQEVWDRQPVDFETLYGMTTEKKKVEGTEVERLVLLDWPRKIGEFKRFEQNPQPRATTKLRDAIVTAVHQYECWSHIFRLIVNMQARYGDYRAYSDEFGTISPEFEVNFTTLHRLLNGLEVDLERRNQTLYYYLNALPEYQRYHRRVVQAPPLADFVEASRRQRAWPDRGGAKTEQVVNMLARINAQNGILGTNFISRKHLTEELLKYMEEQKMPPLPPLTQARADDSIAQGYMQLEFLANAYVDRVILYIARNRDENYYNRAEELLRKSNDLRALRYAGTAYFTTPWWQLVASMRKALNFDEYLRPEEIKTPEQRKANIEIENALAAFWDEFDKTIAGRDNNNLPDNTKALFEDAIPLTSVAEEDEVKETQPVVPQEPAPEEPKPELPQPPQQPTPEPVTPQPQPQPQPQQPTQPPTQPPRPPQPPRRRRTPREETTFRQRQAVEAMRRADTVEEMPPIAEEDKMEITKETERNKIPIANRRAWETLELLLGPASSISNDDKLQTMEYEEVKRMMFQIGYRAVTKGGNGSQVSFEPMEDLVKRGFTTALTYHRPHSGRQPLGGWRYWIWSRGHGLITKGLTFECFENVLA</sequence>
<gene>
    <name evidence="2" type="ORF">PG993_011586</name>
</gene>
<evidence type="ECO:0000256" key="1">
    <source>
        <dbReference type="SAM" id="MobiDB-lite"/>
    </source>
</evidence>
<dbReference type="EMBL" id="JAQQWK010000011">
    <property type="protein sequence ID" value="KAK8023520.1"/>
    <property type="molecule type" value="Genomic_DNA"/>
</dbReference>
<reference evidence="2 3" key="1">
    <citation type="submission" date="2023-01" db="EMBL/GenBank/DDBJ databases">
        <title>Analysis of 21 Apiospora genomes using comparative genomics revels a genus with tremendous synthesis potential of carbohydrate active enzymes and secondary metabolites.</title>
        <authorList>
            <person name="Sorensen T."/>
        </authorList>
    </citation>
    <scope>NUCLEOTIDE SEQUENCE [LARGE SCALE GENOMIC DNA]</scope>
    <source>
        <strain evidence="2 3">CBS 33761</strain>
    </source>
</reference>
<feature type="region of interest" description="Disordered" evidence="1">
    <location>
        <begin position="667"/>
        <end position="754"/>
    </location>
</feature>
<evidence type="ECO:0000313" key="3">
    <source>
        <dbReference type="Proteomes" id="UP001444661"/>
    </source>
</evidence>